<dbReference type="GO" id="GO:0008270">
    <property type="term" value="F:zinc ion binding"/>
    <property type="evidence" value="ECO:0007669"/>
    <property type="project" value="InterPro"/>
</dbReference>
<dbReference type="PROSITE" id="PS00059">
    <property type="entry name" value="ADH_ZINC"/>
    <property type="match status" value="1"/>
</dbReference>
<feature type="domain" description="Alcohol dehydrogenase-like C-terminal" evidence="8">
    <location>
        <begin position="187"/>
        <end position="290"/>
    </location>
</feature>
<dbReference type="InterPro" id="IPR036291">
    <property type="entry name" value="NAD(P)-bd_dom_sf"/>
</dbReference>
<dbReference type="Proteomes" id="UP000603865">
    <property type="component" value="Unassembled WGS sequence"/>
</dbReference>
<keyword evidence="3 7" id="KW-0479">Metal-binding</keyword>
<accession>A0A918FCI8</accession>
<feature type="domain" description="Alcohol dehydrogenase-like N-terminal" evidence="9">
    <location>
        <begin position="25"/>
        <end position="137"/>
    </location>
</feature>
<dbReference type="Gene3D" id="3.90.180.10">
    <property type="entry name" value="Medium-chain alcohol dehydrogenases, catalytic domain"/>
    <property type="match status" value="1"/>
</dbReference>
<reference evidence="10" key="2">
    <citation type="submission" date="2020-09" db="EMBL/GenBank/DDBJ databases">
        <authorList>
            <person name="Sun Q."/>
            <person name="Ohkuma M."/>
        </authorList>
    </citation>
    <scope>NUCLEOTIDE SEQUENCE</scope>
    <source>
        <strain evidence="10">JCM 31311</strain>
    </source>
</reference>
<keyword evidence="11" id="KW-1185">Reference proteome</keyword>
<dbReference type="GO" id="GO:0016491">
    <property type="term" value="F:oxidoreductase activity"/>
    <property type="evidence" value="ECO:0007669"/>
    <property type="project" value="UniProtKB-KW"/>
</dbReference>
<keyword evidence="5" id="KW-0560">Oxidoreductase</keyword>
<dbReference type="EMBL" id="BMQL01000028">
    <property type="protein sequence ID" value="GGR22356.1"/>
    <property type="molecule type" value="Genomic_DNA"/>
</dbReference>
<evidence type="ECO:0000256" key="7">
    <source>
        <dbReference type="RuleBase" id="RU361277"/>
    </source>
</evidence>
<keyword evidence="4 7" id="KW-0862">Zinc</keyword>
<gene>
    <name evidence="10" type="ORF">GCM10008957_38040</name>
</gene>
<comment type="similarity">
    <text evidence="2 7">Belongs to the zinc-containing alcohol dehydrogenase family.</text>
</comment>
<name>A0A918FCI8_9DEIO</name>
<dbReference type="PANTHER" id="PTHR42813">
    <property type="entry name" value="ZINC-TYPE ALCOHOL DEHYDROGENASE-LIKE"/>
    <property type="match status" value="1"/>
</dbReference>
<evidence type="ECO:0000256" key="1">
    <source>
        <dbReference type="ARBA" id="ARBA00001947"/>
    </source>
</evidence>
<evidence type="ECO:0000313" key="11">
    <source>
        <dbReference type="Proteomes" id="UP000603865"/>
    </source>
</evidence>
<evidence type="ECO:0000256" key="4">
    <source>
        <dbReference type="ARBA" id="ARBA00022833"/>
    </source>
</evidence>
<dbReference type="InterPro" id="IPR002328">
    <property type="entry name" value="ADH_Zn_CS"/>
</dbReference>
<dbReference type="InterPro" id="IPR013154">
    <property type="entry name" value="ADH-like_N"/>
</dbReference>
<dbReference type="Gene3D" id="3.40.50.720">
    <property type="entry name" value="NAD(P)-binding Rossmann-like Domain"/>
    <property type="match status" value="1"/>
</dbReference>
<evidence type="ECO:0000256" key="2">
    <source>
        <dbReference type="ARBA" id="ARBA00008072"/>
    </source>
</evidence>
<dbReference type="RefSeq" id="WP_189092090.1">
    <property type="nucleotide sequence ID" value="NZ_BMQL01000028.1"/>
</dbReference>
<protein>
    <submittedName>
        <fullName evidence="10">Aldehyde dehydrogenase</fullName>
    </submittedName>
</protein>
<organism evidence="10 11">
    <name type="scientific">Deinococcus ruber</name>
    <dbReference type="NCBI Taxonomy" id="1848197"/>
    <lineage>
        <taxon>Bacteria</taxon>
        <taxon>Thermotogati</taxon>
        <taxon>Deinococcota</taxon>
        <taxon>Deinococci</taxon>
        <taxon>Deinococcales</taxon>
        <taxon>Deinococcaceae</taxon>
        <taxon>Deinococcus</taxon>
    </lineage>
</organism>
<dbReference type="PANTHER" id="PTHR42813:SF3">
    <property type="entry name" value="GLUTATHIONE-INDEPENDENT FORMALDEHYDE DEHYDROGENASE"/>
    <property type="match status" value="1"/>
</dbReference>
<dbReference type="InterPro" id="IPR013149">
    <property type="entry name" value="ADH-like_C"/>
</dbReference>
<dbReference type="Pfam" id="PF08240">
    <property type="entry name" value="ADH_N"/>
    <property type="match status" value="1"/>
</dbReference>
<evidence type="ECO:0000259" key="9">
    <source>
        <dbReference type="Pfam" id="PF08240"/>
    </source>
</evidence>
<evidence type="ECO:0000256" key="3">
    <source>
        <dbReference type="ARBA" id="ARBA00022723"/>
    </source>
</evidence>
<proteinExistence type="inferred from homology"/>
<dbReference type="SUPFAM" id="SSF51735">
    <property type="entry name" value="NAD(P)-binding Rossmann-fold domains"/>
    <property type="match status" value="1"/>
</dbReference>
<comment type="caution">
    <text evidence="10">The sequence shown here is derived from an EMBL/GenBank/DDBJ whole genome shotgun (WGS) entry which is preliminary data.</text>
</comment>
<dbReference type="InterPro" id="IPR011032">
    <property type="entry name" value="GroES-like_sf"/>
</dbReference>
<dbReference type="SUPFAM" id="SSF50129">
    <property type="entry name" value="GroES-like"/>
    <property type="match status" value="1"/>
</dbReference>
<evidence type="ECO:0000259" key="8">
    <source>
        <dbReference type="Pfam" id="PF00107"/>
    </source>
</evidence>
<keyword evidence="6" id="KW-0520">NAD</keyword>
<dbReference type="CDD" id="cd08282">
    <property type="entry name" value="PFDH_like"/>
    <property type="match status" value="1"/>
</dbReference>
<sequence>MKAVVYNGPHDVAVKNVPDAQIQRPTDVLVRITSTNICGSDLHMYEGRTDFEKGSIFGHENFGEVIEIGEAVDRVKVGDLVVLPFNIGCGFCKNCERGLSAFCLTTANPGMAGAAYGFADMGPYPGGQAELLRVPYGDYNCLLLPPDAREKEADYVMVADIFPTGWHATRLAGLCPGESIVIYGAGPVGLMAAYSAMIQGACMVMVVDHHADRLRLAESIGAIAIDDSQVNPVDQVMALTNGIGADRGCECVGYQCHDHHGKEIPGLTMNNLVNSVKFTGGIGVVGVFVPQDPGGPTKLAKEGEIPFDWGLLWFRGQHVGTGQCNVKAYNRQLRDLISVGRATPSFIVSHHLPLDEAPDAYKNFDERNDGWTKVILHPG</sequence>
<dbReference type="AlphaFoldDB" id="A0A918FCI8"/>
<reference evidence="10" key="1">
    <citation type="journal article" date="2014" name="Int. J. Syst. Evol. Microbiol.">
        <title>Complete genome sequence of Corynebacterium casei LMG S-19264T (=DSM 44701T), isolated from a smear-ripened cheese.</title>
        <authorList>
            <consortium name="US DOE Joint Genome Institute (JGI-PGF)"/>
            <person name="Walter F."/>
            <person name="Albersmeier A."/>
            <person name="Kalinowski J."/>
            <person name="Ruckert C."/>
        </authorList>
    </citation>
    <scope>NUCLEOTIDE SEQUENCE</scope>
    <source>
        <strain evidence="10">JCM 31311</strain>
    </source>
</reference>
<evidence type="ECO:0000256" key="5">
    <source>
        <dbReference type="ARBA" id="ARBA00023002"/>
    </source>
</evidence>
<evidence type="ECO:0000256" key="6">
    <source>
        <dbReference type="ARBA" id="ARBA00023027"/>
    </source>
</evidence>
<dbReference type="Pfam" id="PF00107">
    <property type="entry name" value="ADH_zinc_N"/>
    <property type="match status" value="1"/>
</dbReference>
<evidence type="ECO:0000313" key="10">
    <source>
        <dbReference type="EMBL" id="GGR22356.1"/>
    </source>
</evidence>
<comment type="cofactor">
    <cofactor evidence="1 7">
        <name>Zn(2+)</name>
        <dbReference type="ChEBI" id="CHEBI:29105"/>
    </cofactor>
</comment>